<organism evidence="2">
    <name type="scientific">Melanaphis sacchari</name>
    <dbReference type="NCBI Taxonomy" id="742174"/>
    <lineage>
        <taxon>Eukaryota</taxon>
        <taxon>Metazoa</taxon>
        <taxon>Ecdysozoa</taxon>
        <taxon>Arthropoda</taxon>
        <taxon>Hexapoda</taxon>
        <taxon>Insecta</taxon>
        <taxon>Pterygota</taxon>
        <taxon>Neoptera</taxon>
        <taxon>Paraneoptera</taxon>
        <taxon>Hemiptera</taxon>
        <taxon>Sternorrhyncha</taxon>
        <taxon>Aphidomorpha</taxon>
        <taxon>Aphidoidea</taxon>
        <taxon>Aphididae</taxon>
        <taxon>Aphidini</taxon>
        <taxon>Melanaphis</taxon>
    </lineage>
</organism>
<sequence>MRFIKIISLSIQVQISLYLFVVSIDRGFTNTSSAGFSSLFESGLKSLIENFEWESREPINREQVLPEYDFIVVGAGSAGSVVASRLSEIKNWQVLLIEAGQHAIHLMDIPLAAPFWQFSTINWKYTGNLII</sequence>
<dbReference type="InterPro" id="IPR012132">
    <property type="entry name" value="GMC_OxRdtase"/>
</dbReference>
<dbReference type="PANTHER" id="PTHR11552">
    <property type="entry name" value="GLUCOSE-METHANOL-CHOLINE GMC OXIDOREDUCTASE"/>
    <property type="match status" value="1"/>
</dbReference>
<accession>A0A2H8TQ34</accession>
<dbReference type="Gene3D" id="3.50.50.60">
    <property type="entry name" value="FAD/NAD(P)-binding domain"/>
    <property type="match status" value="1"/>
</dbReference>
<dbReference type="PANTHER" id="PTHR11552:SF158">
    <property type="entry name" value="GH23626P-RELATED"/>
    <property type="match status" value="1"/>
</dbReference>
<proteinExistence type="inferred from homology"/>
<dbReference type="InterPro" id="IPR036188">
    <property type="entry name" value="FAD/NAD-bd_sf"/>
</dbReference>
<dbReference type="OrthoDB" id="269227at2759"/>
<dbReference type="Gene3D" id="3.30.560.10">
    <property type="entry name" value="Glucose Oxidase, domain 3"/>
    <property type="match status" value="1"/>
</dbReference>
<dbReference type="SUPFAM" id="SSF51905">
    <property type="entry name" value="FAD/NAD(P)-binding domain"/>
    <property type="match status" value="1"/>
</dbReference>
<protein>
    <submittedName>
        <fullName evidence="2">Glucose dehydrogenase acceptor</fullName>
    </submittedName>
</protein>
<dbReference type="GO" id="GO:0016491">
    <property type="term" value="F:oxidoreductase activity"/>
    <property type="evidence" value="ECO:0007669"/>
    <property type="project" value="TreeGrafter"/>
</dbReference>
<evidence type="ECO:0000313" key="2">
    <source>
        <dbReference type="EMBL" id="MBW16304.1"/>
    </source>
</evidence>
<comment type="similarity">
    <text evidence="1">Belongs to the GMC oxidoreductase family.</text>
</comment>
<dbReference type="EMBL" id="GFXV01004499">
    <property type="protein sequence ID" value="MBW16304.1"/>
    <property type="molecule type" value="Transcribed_RNA"/>
</dbReference>
<evidence type="ECO:0000256" key="1">
    <source>
        <dbReference type="ARBA" id="ARBA00010790"/>
    </source>
</evidence>
<gene>
    <name evidence="2" type="primary">Gld_0</name>
</gene>
<dbReference type="GO" id="GO:0050660">
    <property type="term" value="F:flavin adenine dinucleotide binding"/>
    <property type="evidence" value="ECO:0007669"/>
    <property type="project" value="InterPro"/>
</dbReference>
<reference evidence="2" key="1">
    <citation type="submission" date="2017-10" db="EMBL/GenBank/DDBJ databases">
        <title>Transcriptome Assembly of Sugarcane Aphid Adults.</title>
        <authorList>
            <person name="Scully E.D."/>
            <person name="Palmer N.A."/>
            <person name="Geib S.M."/>
            <person name="Sarath G."/>
            <person name="Sattler S.E."/>
        </authorList>
    </citation>
    <scope>NUCLEOTIDE SEQUENCE</scope>
    <source>
        <tissue evidence="2">Whole body</tissue>
    </source>
</reference>
<dbReference type="AlphaFoldDB" id="A0A2H8TQ34"/>
<name>A0A2H8TQ34_9HEMI</name>